<evidence type="ECO:0000313" key="2">
    <source>
        <dbReference type="EMBL" id="MES1929282.1"/>
    </source>
</evidence>
<reference evidence="2 3" key="1">
    <citation type="submission" date="2013-03" db="EMBL/GenBank/DDBJ databases">
        <title>Salinisphaera dokdonensis CL-ES53 Genome Sequencing.</title>
        <authorList>
            <person name="Li C."/>
            <person name="Lai Q."/>
            <person name="Shao Z."/>
        </authorList>
    </citation>
    <scope>NUCLEOTIDE SEQUENCE [LARGE SCALE GENOMIC DNA]</scope>
    <source>
        <strain evidence="2 3">CL-ES53</strain>
    </source>
</reference>
<dbReference type="EMBL" id="APND01000002">
    <property type="protein sequence ID" value="MES1929282.1"/>
    <property type="molecule type" value="Genomic_DNA"/>
</dbReference>
<evidence type="ECO:0000313" key="3">
    <source>
        <dbReference type="Proteomes" id="UP001460888"/>
    </source>
</evidence>
<gene>
    <name evidence="2" type="ORF">SADO_08497</name>
</gene>
<protein>
    <recommendedName>
        <fullName evidence="1">Saccharopine dehydrogenase NADP binding domain-containing protein</fullName>
    </recommendedName>
</protein>
<evidence type="ECO:0000259" key="1">
    <source>
        <dbReference type="Pfam" id="PF03435"/>
    </source>
</evidence>
<comment type="caution">
    <text evidence="2">The sequence shown here is derived from an EMBL/GenBank/DDBJ whole genome shotgun (WGS) entry which is preliminary data.</text>
</comment>
<sequence length="353" mass="37581">MTNPVFMIYGAYGYTGELIARQAVAQGLSPVLAGRSEDQLKPLADSLGLGYRVFAMREAGDIAPYLDGIDVLLHCAGPFSATAPQAIAACIRSQTHYLDITGEINVFEHAFGRHEHAAQAGVVLCSGVGFDVVPTDCIAAYLIEALPDAAELALGFDSRSGFSPGTAKTSVEGLADGGKIRRNGRITTVPLAASVREIDFGNGAKQAMTIPWGDVSTAWHTTGISDIEVYMPMSPKRIKQVQRLNWVRPLLGLAPVQSFLKSRAARVAGPDETKREKATTHVWGEVVNDRGEHRVARVHVANGYEVTIHASLAIAEQLLAGAPAGGAYTPSRLAGKELVERLPGSGRVEISEE</sequence>
<proteinExistence type="predicted"/>
<dbReference type="SUPFAM" id="SSF51735">
    <property type="entry name" value="NAD(P)-binding Rossmann-fold domains"/>
    <property type="match status" value="1"/>
</dbReference>
<dbReference type="Pfam" id="PF03435">
    <property type="entry name" value="Sacchrp_dh_NADP"/>
    <property type="match status" value="1"/>
</dbReference>
<organism evidence="2 3">
    <name type="scientific">Salinisphaera dokdonensis CL-ES53</name>
    <dbReference type="NCBI Taxonomy" id="1304272"/>
    <lineage>
        <taxon>Bacteria</taxon>
        <taxon>Pseudomonadati</taxon>
        <taxon>Pseudomonadota</taxon>
        <taxon>Gammaproteobacteria</taxon>
        <taxon>Salinisphaerales</taxon>
        <taxon>Salinisphaeraceae</taxon>
        <taxon>Salinisphaera</taxon>
    </lineage>
</organism>
<dbReference type="PANTHER" id="PTHR43781">
    <property type="entry name" value="SACCHAROPINE DEHYDROGENASE"/>
    <property type="match status" value="1"/>
</dbReference>
<dbReference type="RefSeq" id="WP_353110773.1">
    <property type="nucleotide sequence ID" value="NZ_APND01000002.1"/>
</dbReference>
<dbReference type="Proteomes" id="UP001460888">
    <property type="component" value="Unassembled WGS sequence"/>
</dbReference>
<dbReference type="InterPro" id="IPR005097">
    <property type="entry name" value="Sacchrp_dh_NADP-bd"/>
</dbReference>
<dbReference type="InterPro" id="IPR036291">
    <property type="entry name" value="NAD(P)-bd_dom_sf"/>
</dbReference>
<keyword evidence="3" id="KW-1185">Reference proteome</keyword>
<dbReference type="PANTHER" id="PTHR43781:SF1">
    <property type="entry name" value="SACCHAROPINE DEHYDROGENASE"/>
    <property type="match status" value="1"/>
</dbReference>
<accession>A0ABV2B081</accession>
<feature type="domain" description="Saccharopine dehydrogenase NADP binding" evidence="1">
    <location>
        <begin position="7"/>
        <end position="123"/>
    </location>
</feature>
<name>A0ABV2B081_9GAMM</name>
<dbReference type="Gene3D" id="3.40.50.720">
    <property type="entry name" value="NAD(P)-binding Rossmann-like Domain"/>
    <property type="match status" value="1"/>
</dbReference>